<dbReference type="HOGENOM" id="CLU_046006_10_7_9"/>
<evidence type="ECO:0000313" key="1">
    <source>
        <dbReference type="EMBL" id="EFW04713.1"/>
    </source>
</evidence>
<dbReference type="AlphaFoldDB" id="E7GBH8"/>
<sequence>MECYIKSMYLCVNDMDRAIHFYEDFFEQEVLIRDEVYSIFDIHGFRFGLFAYQKMGEEHIFGSNCLPSLEVENLNILQSKIQQLEICFPLTQIGDNWVVEFIDSEGNHIELTTPIVK</sequence>
<dbReference type="InterPro" id="IPR029068">
    <property type="entry name" value="Glyas_Bleomycin-R_OHBP_Dase"/>
</dbReference>
<comment type="caution">
    <text evidence="1">The sequence shown here is derived from an EMBL/GenBank/DDBJ whole genome shotgun (WGS) entry which is preliminary data.</text>
</comment>
<protein>
    <submittedName>
        <fullName evidence="1">Glyoxalase</fullName>
    </submittedName>
</protein>
<dbReference type="RefSeq" id="WP_008789219.1">
    <property type="nucleotide sequence ID" value="NZ_AKCB01000001.1"/>
</dbReference>
<organism evidence="1 2">
    <name type="scientific">Coprobacillus cateniformis</name>
    <dbReference type="NCBI Taxonomy" id="100884"/>
    <lineage>
        <taxon>Bacteria</taxon>
        <taxon>Bacillati</taxon>
        <taxon>Bacillota</taxon>
        <taxon>Erysipelotrichia</taxon>
        <taxon>Erysipelotrichales</taxon>
        <taxon>Coprobacillaceae</taxon>
        <taxon>Coprobacillus</taxon>
    </lineage>
</organism>
<reference evidence="1 2" key="1">
    <citation type="submission" date="2010-12" db="EMBL/GenBank/DDBJ databases">
        <title>The Genome Sequence of Coprobacillus sp. strain 29_1.</title>
        <authorList>
            <consortium name="The Broad Institute Genome Sequencing Platform"/>
            <person name="Earl A."/>
            <person name="Ward D."/>
            <person name="Feldgarden M."/>
            <person name="Gevers D."/>
            <person name="Daigneault M."/>
            <person name="Sibley C.D."/>
            <person name="White A."/>
            <person name="Strauss J."/>
            <person name="Allen-Vercoe E."/>
            <person name="Young S.K."/>
            <person name="Zeng Q."/>
            <person name="Gargeya S."/>
            <person name="Fitzgerald M."/>
            <person name="Haas B."/>
            <person name="Abouelleil A."/>
            <person name="Alvarado L."/>
            <person name="Arachchi H.M."/>
            <person name="Berlin A."/>
            <person name="Brown A."/>
            <person name="Chapman S.B."/>
            <person name="Chen Z."/>
            <person name="Dunbar C."/>
            <person name="Freedman E."/>
            <person name="Gearin G."/>
            <person name="Gellesch M."/>
            <person name="Goldberg J."/>
            <person name="Griggs A."/>
            <person name="Gujja S."/>
            <person name="Heilman E."/>
            <person name="Heiman D."/>
            <person name="Howarth C."/>
            <person name="Larson L."/>
            <person name="Lui A."/>
            <person name="MacDonald P.J.P."/>
            <person name="Mehta T."/>
            <person name="Montmayeur A."/>
            <person name="Murphy C."/>
            <person name="Neiman D."/>
            <person name="Pearson M."/>
            <person name="Priest M."/>
            <person name="Roberts A."/>
            <person name="Saif S."/>
            <person name="Shea T."/>
            <person name="Shenoy N."/>
            <person name="Sisk P."/>
            <person name="Stolte C."/>
            <person name="Sykes S."/>
            <person name="White J."/>
            <person name="Yandava C."/>
            <person name="Nusbaum C."/>
            <person name="Birren B."/>
        </authorList>
    </citation>
    <scope>NUCLEOTIDE SEQUENCE [LARGE SCALE GENOMIC DNA]</scope>
    <source>
        <strain evidence="1 2">29_1</strain>
    </source>
</reference>
<dbReference type="STRING" id="100884.GCA_000269565_02231"/>
<accession>E7GBH8</accession>
<dbReference type="EMBL" id="ADKX01000034">
    <property type="protein sequence ID" value="EFW04713.1"/>
    <property type="molecule type" value="Genomic_DNA"/>
</dbReference>
<proteinExistence type="predicted"/>
<dbReference type="OrthoDB" id="9804235at2"/>
<evidence type="ECO:0000313" key="2">
    <source>
        <dbReference type="Proteomes" id="UP000003157"/>
    </source>
</evidence>
<keyword evidence="2" id="KW-1185">Reference proteome</keyword>
<gene>
    <name evidence="1" type="ORF">HMPREF9488_02119</name>
</gene>
<name>E7GBH8_9FIRM</name>
<dbReference type="GeneID" id="78230064"/>
<dbReference type="Gene3D" id="3.10.180.10">
    <property type="entry name" value="2,3-Dihydroxybiphenyl 1,2-Dioxygenase, domain 1"/>
    <property type="match status" value="1"/>
</dbReference>
<dbReference type="SUPFAM" id="SSF54593">
    <property type="entry name" value="Glyoxalase/Bleomycin resistance protein/Dihydroxybiphenyl dioxygenase"/>
    <property type="match status" value="1"/>
</dbReference>
<dbReference type="Proteomes" id="UP000003157">
    <property type="component" value="Unassembled WGS sequence"/>
</dbReference>
<dbReference type="eggNOG" id="COG0346">
    <property type="taxonomic scope" value="Bacteria"/>
</dbReference>